<dbReference type="SUPFAM" id="SSF47413">
    <property type="entry name" value="lambda repressor-like DNA-binding domains"/>
    <property type="match status" value="1"/>
</dbReference>
<dbReference type="Gene3D" id="1.10.260.40">
    <property type="entry name" value="lambda repressor-like DNA-binding domains"/>
    <property type="match status" value="1"/>
</dbReference>
<dbReference type="PROSITE" id="PS50943">
    <property type="entry name" value="HTH_CROC1"/>
    <property type="match status" value="1"/>
</dbReference>
<reference evidence="3" key="1">
    <citation type="journal article" date="2019" name="Int. J. Syst. Evol. Microbiol.">
        <title>The Global Catalogue of Microorganisms (GCM) 10K type strain sequencing project: providing services to taxonomists for standard genome sequencing and annotation.</title>
        <authorList>
            <consortium name="The Broad Institute Genomics Platform"/>
            <consortium name="The Broad Institute Genome Sequencing Center for Infectious Disease"/>
            <person name="Wu L."/>
            <person name="Ma J."/>
        </authorList>
    </citation>
    <scope>NUCLEOTIDE SEQUENCE [LARGE SCALE GENOMIC DNA]</scope>
    <source>
        <strain evidence="3">CCUG 42001</strain>
    </source>
</reference>
<organism evidence="2 3">
    <name type="scientific">Sporolactobacillus kofuensis</name>
    <dbReference type="NCBI Taxonomy" id="269672"/>
    <lineage>
        <taxon>Bacteria</taxon>
        <taxon>Bacillati</taxon>
        <taxon>Bacillota</taxon>
        <taxon>Bacilli</taxon>
        <taxon>Bacillales</taxon>
        <taxon>Sporolactobacillaceae</taxon>
        <taxon>Sporolactobacillus</taxon>
    </lineage>
</organism>
<evidence type="ECO:0000313" key="3">
    <source>
        <dbReference type="Proteomes" id="UP001596267"/>
    </source>
</evidence>
<name>A0ABW1WCC6_9BACL</name>
<dbReference type="Proteomes" id="UP001596267">
    <property type="component" value="Unassembled WGS sequence"/>
</dbReference>
<evidence type="ECO:0000313" key="2">
    <source>
        <dbReference type="EMBL" id="MFC6385242.1"/>
    </source>
</evidence>
<dbReference type="InterPro" id="IPR010982">
    <property type="entry name" value="Lambda_DNA-bd_dom_sf"/>
</dbReference>
<dbReference type="RefSeq" id="WP_253077349.1">
    <property type="nucleotide sequence ID" value="NZ_JAMXWN010000019.1"/>
</dbReference>
<evidence type="ECO:0000259" key="1">
    <source>
        <dbReference type="PROSITE" id="PS50943"/>
    </source>
</evidence>
<sequence length="77" mass="9177">MKINNRIRQFIEENGLKFGFVADRSNIDDSKFSRMMTNQQAIKIDEYEKICQALKVPTAYFFDEKFLDTKNYKQEAI</sequence>
<accession>A0ABW1WCC6</accession>
<dbReference type="CDD" id="cd00093">
    <property type="entry name" value="HTH_XRE"/>
    <property type="match status" value="1"/>
</dbReference>
<gene>
    <name evidence="2" type="ORF">ACFP7A_01405</name>
</gene>
<feature type="domain" description="HTH cro/C1-type" evidence="1">
    <location>
        <begin position="7"/>
        <end position="61"/>
    </location>
</feature>
<proteinExistence type="predicted"/>
<protein>
    <submittedName>
        <fullName evidence="2">Helix-turn-helix domain-containing protein</fullName>
    </submittedName>
</protein>
<dbReference type="EMBL" id="JBHSTQ010000001">
    <property type="protein sequence ID" value="MFC6385242.1"/>
    <property type="molecule type" value="Genomic_DNA"/>
</dbReference>
<keyword evidence="3" id="KW-1185">Reference proteome</keyword>
<dbReference type="Pfam" id="PF13443">
    <property type="entry name" value="HTH_26"/>
    <property type="match status" value="1"/>
</dbReference>
<dbReference type="InterPro" id="IPR001387">
    <property type="entry name" value="Cro/C1-type_HTH"/>
</dbReference>
<comment type="caution">
    <text evidence="2">The sequence shown here is derived from an EMBL/GenBank/DDBJ whole genome shotgun (WGS) entry which is preliminary data.</text>
</comment>